<comment type="caution">
    <text evidence="9">The sequence shown here is derived from an EMBL/GenBank/DDBJ whole genome shotgun (WGS) entry which is preliminary data.</text>
</comment>
<dbReference type="SUPFAM" id="SSF53807">
    <property type="entry name" value="Helical backbone' metal receptor"/>
    <property type="match status" value="1"/>
</dbReference>
<dbReference type="GO" id="GO:0065003">
    <property type="term" value="P:protein-containing complex assembly"/>
    <property type="evidence" value="ECO:0007669"/>
    <property type="project" value="InterPro"/>
</dbReference>
<dbReference type="Gene3D" id="3.40.50.1980">
    <property type="entry name" value="Nitrogenase molybdenum iron protein domain"/>
    <property type="match status" value="1"/>
</dbReference>
<dbReference type="PROSITE" id="PS00699">
    <property type="entry name" value="NITROGENASE_1_1"/>
    <property type="match status" value="1"/>
</dbReference>
<feature type="region of interest" description="Disordered" evidence="7">
    <location>
        <begin position="457"/>
        <end position="492"/>
    </location>
</feature>
<dbReference type="Gene3D" id="3.40.50.12380">
    <property type="entry name" value="Nitrogenase MoFe cofactor biosynthesis protein NifE, C-terminal"/>
    <property type="match status" value="1"/>
</dbReference>
<evidence type="ECO:0000256" key="6">
    <source>
        <dbReference type="RuleBase" id="RU004021"/>
    </source>
</evidence>
<keyword evidence="10" id="KW-1185">Reference proteome</keyword>
<accession>A0A9X0W993</accession>
<evidence type="ECO:0000256" key="3">
    <source>
        <dbReference type="ARBA" id="ARBA00011002"/>
    </source>
</evidence>
<keyword evidence="5 6" id="KW-0535">Nitrogen fixation</keyword>
<dbReference type="AlphaFoldDB" id="A0A9X0W993"/>
<dbReference type="PANTHER" id="PTHR42956:SF1">
    <property type="entry name" value="NITROGENASE IRON-MOLYBDENUM COFACTOR BIOSYNTHESIS PROTEIN NIFE"/>
    <property type="match status" value="1"/>
</dbReference>
<reference evidence="9 10" key="1">
    <citation type="journal article" date="2020" name="Microorganisms">
        <title>Osmotic Adaptation and Compatible Solute Biosynthesis of Phototrophic Bacteria as Revealed from Genome Analyses.</title>
        <authorList>
            <person name="Imhoff J.F."/>
            <person name="Rahn T."/>
            <person name="Kunzel S."/>
            <person name="Keller A."/>
            <person name="Neulinger S.C."/>
        </authorList>
    </citation>
    <scope>NUCLEOTIDE SEQUENCE [LARGE SCALE GENOMIC DNA]</scope>
    <source>
        <strain evidence="9 10">DSM 25653</strain>
    </source>
</reference>
<evidence type="ECO:0000256" key="4">
    <source>
        <dbReference type="ARBA" id="ARBA00013280"/>
    </source>
</evidence>
<evidence type="ECO:0000256" key="5">
    <source>
        <dbReference type="ARBA" id="ARBA00023231"/>
    </source>
</evidence>
<evidence type="ECO:0000256" key="2">
    <source>
        <dbReference type="ARBA" id="ARBA00005155"/>
    </source>
</evidence>
<evidence type="ECO:0000259" key="8">
    <source>
        <dbReference type="Pfam" id="PF00148"/>
    </source>
</evidence>
<dbReference type="InterPro" id="IPR000318">
    <property type="entry name" value="Nase_comp1_CS"/>
</dbReference>
<dbReference type="PROSITE" id="PS00090">
    <property type="entry name" value="NITROGENASE_1_2"/>
    <property type="match status" value="1"/>
</dbReference>
<dbReference type="GO" id="GO:0016163">
    <property type="term" value="F:nitrogenase activity"/>
    <property type="evidence" value="ECO:0007669"/>
    <property type="project" value="InterPro"/>
</dbReference>
<dbReference type="Proteomes" id="UP001138768">
    <property type="component" value="Unassembled WGS sequence"/>
</dbReference>
<feature type="compositionally biased region" description="Low complexity" evidence="7">
    <location>
        <begin position="457"/>
        <end position="472"/>
    </location>
</feature>
<evidence type="ECO:0000313" key="10">
    <source>
        <dbReference type="Proteomes" id="UP001138768"/>
    </source>
</evidence>
<organism evidence="9 10">
    <name type="scientific">Lamprobacter modestohalophilus</name>
    <dbReference type="NCBI Taxonomy" id="1064514"/>
    <lineage>
        <taxon>Bacteria</taxon>
        <taxon>Pseudomonadati</taxon>
        <taxon>Pseudomonadota</taxon>
        <taxon>Gammaproteobacteria</taxon>
        <taxon>Chromatiales</taxon>
        <taxon>Chromatiaceae</taxon>
        <taxon>Lamprobacter</taxon>
    </lineage>
</organism>
<proteinExistence type="inferred from homology"/>
<evidence type="ECO:0000256" key="1">
    <source>
        <dbReference type="ARBA" id="ARBA00003171"/>
    </source>
</evidence>
<dbReference type="InterPro" id="IPR000510">
    <property type="entry name" value="Nase/OxRdtase_comp1"/>
</dbReference>
<evidence type="ECO:0000256" key="7">
    <source>
        <dbReference type="SAM" id="MobiDB-lite"/>
    </source>
</evidence>
<dbReference type="PANTHER" id="PTHR42956">
    <property type="entry name" value="NITROGENASE IRON-MOLYBDENUM COFACTOR BIOSYNTHESIS PROTEIN NIFE"/>
    <property type="match status" value="1"/>
</dbReference>
<dbReference type="EMBL" id="NRRY01000012">
    <property type="protein sequence ID" value="MBK1618633.1"/>
    <property type="molecule type" value="Genomic_DNA"/>
</dbReference>
<dbReference type="RefSeq" id="WP_242479255.1">
    <property type="nucleotide sequence ID" value="NZ_NRRY01000012.1"/>
</dbReference>
<dbReference type="InterPro" id="IPR049939">
    <property type="entry name" value="NifE-like"/>
</dbReference>
<feature type="compositionally biased region" description="Low complexity" evidence="7">
    <location>
        <begin position="481"/>
        <end position="492"/>
    </location>
</feature>
<dbReference type="NCBIfam" id="TIGR01283">
    <property type="entry name" value="nifE"/>
    <property type="match status" value="1"/>
</dbReference>
<comment type="pathway">
    <text evidence="2">Cofactor biosynthesis; Fe-Mo cofactor biosynthesis.</text>
</comment>
<protein>
    <recommendedName>
        <fullName evidence="4">Nitrogenase iron-molybdenum cofactor biosynthesis protein NifE</fullName>
    </recommendedName>
</protein>
<name>A0A9X0W993_9GAMM</name>
<sequence>MKQKDIAALLDEPACEHNTKAKSGCAKPKPGATAGGCAFDGAQIALLPIGDVAHIVHGSIACAGSAWDNRGSRSTGPTLYKLGMTTDLTEQDVIMGRGEKRLFHSIKQAIESYDPAAVFVYNTCVPALIGDDVDAVCKAAAERFGKPVVSVDAAGFYGTKNLGNRIAGETMVKQVCGGREPDPIPAGIERPGFKVHDVALVGEYNIAGEMWRVMPLFDELGIRVLCTLSGDARFHEVQTMHRAEVNMMVCSKAMINVARKLEQAFGTPWFEGSFYGVADVSQALRDFARLIADPDLSARTEALIAREEARIDAELEPWRERLRGKRVLLYTGGVKSWSVVSALQDLGMSVVATGTRKSTEDDKARIRELMGDEAVMIEDGNPRNLLDLYRQQGADLLVAGGRNQYTALKARIPFLDINQEREFGYAGYDGMLELARQMCLTIESPIWAAVRSAPPWRSAGQGAAADAPAAQSRARETGANAVSGAGADTGAGAKTGANTNVAAASSLTSSIAASQAETEAAHG</sequence>
<dbReference type="Pfam" id="PF00148">
    <property type="entry name" value="Oxidored_nitro"/>
    <property type="match status" value="1"/>
</dbReference>
<feature type="domain" description="Nitrogenase/oxidoreductase component 1" evidence="8">
    <location>
        <begin position="37"/>
        <end position="442"/>
    </location>
</feature>
<comment type="function">
    <text evidence="1">This protein may play a role in the biosynthesis of the prosthetic group of nitrogenase (FeMo cofactor).</text>
</comment>
<evidence type="ECO:0000313" key="9">
    <source>
        <dbReference type="EMBL" id="MBK1618633.1"/>
    </source>
</evidence>
<comment type="similarity">
    <text evidence="3 6">Belongs to the NifD/NifK/NifE/NifN family.</text>
</comment>
<dbReference type="InterPro" id="IPR005973">
    <property type="entry name" value="NifE"/>
</dbReference>
<gene>
    <name evidence="9" type="primary">nifE</name>
    <name evidence="9" type="ORF">CKO42_09340</name>
</gene>